<proteinExistence type="predicted"/>
<gene>
    <name evidence="3" type="ORF">BCR34DRAFT_566617</name>
</gene>
<dbReference type="Proteomes" id="UP000193144">
    <property type="component" value="Unassembled WGS sequence"/>
</dbReference>
<comment type="caution">
    <text evidence="3">The sequence shown here is derived from an EMBL/GenBank/DDBJ whole genome shotgun (WGS) entry which is preliminary data.</text>
</comment>
<feature type="compositionally biased region" description="Polar residues" evidence="1">
    <location>
        <begin position="28"/>
        <end position="44"/>
    </location>
</feature>
<keyword evidence="4" id="KW-1185">Reference proteome</keyword>
<feature type="region of interest" description="Disordered" evidence="1">
    <location>
        <begin position="1"/>
        <end position="82"/>
    </location>
</feature>
<sequence>MSLPMRSLSPPAASPKQHPHLFEAPVFTTPNFSLASPSHDSTRTSPHRNNPHTPLSGSQKLASPRDSDIPTSPKGYELFASTDGNGCLPTTKMGVPHSTVASPVVSSTSSPISDVTPSPSSAISGKRRCVDDVDNDQDSVPAQKKRNKATPKSKASPKPTATATPTPTRPTRNRKAPERFTDMKEPAKKKTETVAPKSGKRAFDPTFLTTNSKSRLVTADLYHLLLDPEAWNVLGASNQASLLKMLPGSQANRGLLAQIADGAKSVERPANLGGNCAAFRTDVKKWQDDLGEGYLTKTWQDAAEKAMKARAAGDFDAWKEDEGERWWGQKGE</sequence>
<dbReference type="OrthoDB" id="2289918at2759"/>
<protein>
    <submittedName>
        <fullName evidence="3">Asx homology domain-domain-containing protein</fullName>
    </submittedName>
</protein>
<evidence type="ECO:0000256" key="1">
    <source>
        <dbReference type="SAM" id="MobiDB-lite"/>
    </source>
</evidence>
<dbReference type="AlphaFoldDB" id="A0A1Y1ZJX8"/>
<evidence type="ECO:0000259" key="2">
    <source>
        <dbReference type="Pfam" id="PF13919"/>
    </source>
</evidence>
<dbReference type="STRING" id="1231657.A0A1Y1ZJX8"/>
<organism evidence="3 4">
    <name type="scientific">Clohesyomyces aquaticus</name>
    <dbReference type="NCBI Taxonomy" id="1231657"/>
    <lineage>
        <taxon>Eukaryota</taxon>
        <taxon>Fungi</taxon>
        <taxon>Dikarya</taxon>
        <taxon>Ascomycota</taxon>
        <taxon>Pezizomycotina</taxon>
        <taxon>Dothideomycetes</taxon>
        <taxon>Pleosporomycetidae</taxon>
        <taxon>Pleosporales</taxon>
        <taxon>Lindgomycetaceae</taxon>
        <taxon>Clohesyomyces</taxon>
    </lineage>
</organism>
<feature type="compositionally biased region" description="Polar residues" evidence="1">
    <location>
        <begin position="51"/>
        <end position="61"/>
    </location>
</feature>
<dbReference type="EMBL" id="MCFA01000071">
    <property type="protein sequence ID" value="ORY10551.1"/>
    <property type="molecule type" value="Genomic_DNA"/>
</dbReference>
<feature type="compositionally biased region" description="Basic and acidic residues" evidence="1">
    <location>
        <begin position="175"/>
        <end position="192"/>
    </location>
</feature>
<feature type="compositionally biased region" description="Low complexity" evidence="1">
    <location>
        <begin position="99"/>
        <end position="121"/>
    </location>
</feature>
<dbReference type="InterPro" id="IPR028020">
    <property type="entry name" value="ASX_DEUBAD_dom"/>
</dbReference>
<feature type="domain" description="ASX DEUBAD" evidence="2">
    <location>
        <begin position="198"/>
        <end position="329"/>
    </location>
</feature>
<feature type="region of interest" description="Disordered" evidence="1">
    <location>
        <begin position="99"/>
        <end position="199"/>
    </location>
</feature>
<evidence type="ECO:0000313" key="3">
    <source>
        <dbReference type="EMBL" id="ORY10551.1"/>
    </source>
</evidence>
<accession>A0A1Y1ZJX8</accession>
<reference evidence="3 4" key="1">
    <citation type="submission" date="2016-07" db="EMBL/GenBank/DDBJ databases">
        <title>Pervasive Adenine N6-methylation of Active Genes in Fungi.</title>
        <authorList>
            <consortium name="DOE Joint Genome Institute"/>
            <person name="Mondo S.J."/>
            <person name="Dannebaum R.O."/>
            <person name="Kuo R.C."/>
            <person name="Labutti K."/>
            <person name="Haridas S."/>
            <person name="Kuo A."/>
            <person name="Salamov A."/>
            <person name="Ahrendt S.R."/>
            <person name="Lipzen A."/>
            <person name="Sullivan W."/>
            <person name="Andreopoulos W.B."/>
            <person name="Clum A."/>
            <person name="Lindquist E."/>
            <person name="Daum C."/>
            <person name="Ramamoorthy G.K."/>
            <person name="Gryganskyi A."/>
            <person name="Culley D."/>
            <person name="Magnuson J.K."/>
            <person name="James T.Y."/>
            <person name="O'Malley M.A."/>
            <person name="Stajich J.E."/>
            <person name="Spatafora J.W."/>
            <person name="Visel A."/>
            <person name="Grigoriev I.V."/>
        </authorList>
    </citation>
    <scope>NUCLEOTIDE SEQUENCE [LARGE SCALE GENOMIC DNA]</scope>
    <source>
        <strain evidence="3 4">CBS 115471</strain>
    </source>
</reference>
<name>A0A1Y1ZJX8_9PLEO</name>
<evidence type="ECO:0000313" key="4">
    <source>
        <dbReference type="Proteomes" id="UP000193144"/>
    </source>
</evidence>
<dbReference type="Pfam" id="PF13919">
    <property type="entry name" value="ASXH"/>
    <property type="match status" value="1"/>
</dbReference>
<feature type="compositionally biased region" description="Low complexity" evidence="1">
    <location>
        <begin position="152"/>
        <end position="170"/>
    </location>
</feature>